<evidence type="ECO:0000256" key="5">
    <source>
        <dbReference type="ARBA" id="ARBA00023242"/>
    </source>
</evidence>
<feature type="region of interest" description="Disordered" evidence="6">
    <location>
        <begin position="561"/>
        <end position="590"/>
    </location>
</feature>
<evidence type="ECO:0000256" key="3">
    <source>
        <dbReference type="ARBA" id="ARBA00022517"/>
    </source>
</evidence>
<feature type="compositionally biased region" description="Low complexity" evidence="6">
    <location>
        <begin position="566"/>
        <end position="582"/>
    </location>
</feature>
<feature type="region of interest" description="Disordered" evidence="6">
    <location>
        <begin position="853"/>
        <end position="882"/>
    </location>
</feature>
<dbReference type="Proteomes" id="UP000886653">
    <property type="component" value="Unassembled WGS sequence"/>
</dbReference>
<protein>
    <submittedName>
        <fullName evidence="7">Uncharacterized protein</fullName>
    </submittedName>
</protein>
<proteinExistence type="inferred from homology"/>
<feature type="compositionally biased region" description="Acidic residues" evidence="6">
    <location>
        <begin position="118"/>
        <end position="134"/>
    </location>
</feature>
<evidence type="ECO:0000256" key="6">
    <source>
        <dbReference type="SAM" id="MobiDB-lite"/>
    </source>
</evidence>
<dbReference type="OrthoDB" id="2505317at2759"/>
<dbReference type="PANTHER" id="PTHR13028:SF0">
    <property type="entry name" value="RRNA-PROCESSING PROTEIN EBP2-RELATED"/>
    <property type="match status" value="1"/>
</dbReference>
<feature type="compositionally biased region" description="Acidic residues" evidence="6">
    <location>
        <begin position="993"/>
        <end position="1004"/>
    </location>
</feature>
<feature type="compositionally biased region" description="Basic and acidic residues" evidence="6">
    <location>
        <begin position="1189"/>
        <end position="1201"/>
    </location>
</feature>
<feature type="compositionally biased region" description="Acidic residues" evidence="6">
    <location>
        <begin position="1013"/>
        <end position="1034"/>
    </location>
</feature>
<evidence type="ECO:0000256" key="1">
    <source>
        <dbReference type="ARBA" id="ARBA00004604"/>
    </source>
</evidence>
<keyword evidence="4" id="KW-0175">Coiled coil</keyword>
<comment type="caution">
    <text evidence="7">The sequence shown here is derived from an EMBL/GenBank/DDBJ whole genome shotgun (WGS) entry which is preliminary data.</text>
</comment>
<evidence type="ECO:0000313" key="8">
    <source>
        <dbReference type="Proteomes" id="UP000886653"/>
    </source>
</evidence>
<reference evidence="7" key="1">
    <citation type="submission" date="2013-11" db="EMBL/GenBank/DDBJ databases">
        <title>Genome sequence of the fusiform rust pathogen reveals effectors for host alternation and coevolution with pine.</title>
        <authorList>
            <consortium name="DOE Joint Genome Institute"/>
            <person name="Smith K."/>
            <person name="Pendleton A."/>
            <person name="Kubisiak T."/>
            <person name="Anderson C."/>
            <person name="Salamov A."/>
            <person name="Aerts A."/>
            <person name="Riley R."/>
            <person name="Clum A."/>
            <person name="Lindquist E."/>
            <person name="Ence D."/>
            <person name="Campbell M."/>
            <person name="Kronenberg Z."/>
            <person name="Feau N."/>
            <person name="Dhillon B."/>
            <person name="Hamelin R."/>
            <person name="Burleigh J."/>
            <person name="Smith J."/>
            <person name="Yandell M."/>
            <person name="Nelson C."/>
            <person name="Grigoriev I."/>
            <person name="Davis J."/>
        </authorList>
    </citation>
    <scope>NUCLEOTIDE SEQUENCE</scope>
    <source>
        <strain evidence="7">G11</strain>
    </source>
</reference>
<feature type="compositionally biased region" description="Polar residues" evidence="6">
    <location>
        <begin position="911"/>
        <end position="923"/>
    </location>
</feature>
<dbReference type="GO" id="GO:0030687">
    <property type="term" value="C:preribosome, large subunit precursor"/>
    <property type="evidence" value="ECO:0007669"/>
    <property type="project" value="TreeGrafter"/>
</dbReference>
<keyword evidence="8" id="KW-1185">Reference proteome</keyword>
<feature type="compositionally biased region" description="Basic residues" evidence="6">
    <location>
        <begin position="1260"/>
        <end position="1270"/>
    </location>
</feature>
<feature type="compositionally biased region" description="Low complexity" evidence="6">
    <location>
        <begin position="328"/>
        <end position="343"/>
    </location>
</feature>
<feature type="compositionally biased region" description="Low complexity" evidence="6">
    <location>
        <begin position="640"/>
        <end position="655"/>
    </location>
</feature>
<evidence type="ECO:0000256" key="2">
    <source>
        <dbReference type="ARBA" id="ARBA00007336"/>
    </source>
</evidence>
<feature type="region of interest" description="Disordered" evidence="6">
    <location>
        <begin position="1235"/>
        <end position="1332"/>
    </location>
</feature>
<dbReference type="EMBL" id="MU167279">
    <property type="protein sequence ID" value="KAG0145290.1"/>
    <property type="molecule type" value="Genomic_DNA"/>
</dbReference>
<dbReference type="Pfam" id="PF05890">
    <property type="entry name" value="Ebp2"/>
    <property type="match status" value="1"/>
</dbReference>
<dbReference type="GO" id="GO:0034399">
    <property type="term" value="C:nuclear periphery"/>
    <property type="evidence" value="ECO:0007669"/>
    <property type="project" value="TreeGrafter"/>
</dbReference>
<evidence type="ECO:0000256" key="4">
    <source>
        <dbReference type="ARBA" id="ARBA00023054"/>
    </source>
</evidence>
<feature type="region of interest" description="Disordered" evidence="6">
    <location>
        <begin position="1189"/>
        <end position="1211"/>
    </location>
</feature>
<comment type="similarity">
    <text evidence="2">Belongs to the EBP2 family.</text>
</comment>
<feature type="region of interest" description="Disordered" evidence="6">
    <location>
        <begin position="1"/>
        <end position="27"/>
    </location>
</feature>
<dbReference type="GO" id="GO:0042273">
    <property type="term" value="P:ribosomal large subunit biogenesis"/>
    <property type="evidence" value="ECO:0007669"/>
    <property type="project" value="TreeGrafter"/>
</dbReference>
<dbReference type="PANTHER" id="PTHR13028">
    <property type="entry name" value="RRNA PROCESSING PROTEIN EBNA1-BINDING PROTEIN-RELATED"/>
    <property type="match status" value="1"/>
</dbReference>
<feature type="region of interest" description="Disordered" evidence="6">
    <location>
        <begin position="911"/>
        <end position="1040"/>
    </location>
</feature>
<evidence type="ECO:0000313" key="7">
    <source>
        <dbReference type="EMBL" id="KAG0145290.1"/>
    </source>
</evidence>
<feature type="region of interest" description="Disordered" evidence="6">
    <location>
        <begin position="628"/>
        <end position="665"/>
    </location>
</feature>
<feature type="compositionally biased region" description="Polar residues" evidence="6">
    <location>
        <begin position="1"/>
        <end position="10"/>
    </location>
</feature>
<feature type="compositionally biased region" description="Gly residues" evidence="6">
    <location>
        <begin position="1302"/>
        <end position="1317"/>
    </location>
</feature>
<feature type="region of interest" description="Disordered" evidence="6">
    <location>
        <begin position="445"/>
        <end position="484"/>
    </location>
</feature>
<organism evidence="7 8">
    <name type="scientific">Cronartium quercuum f. sp. fusiforme G11</name>
    <dbReference type="NCBI Taxonomy" id="708437"/>
    <lineage>
        <taxon>Eukaryota</taxon>
        <taxon>Fungi</taxon>
        <taxon>Dikarya</taxon>
        <taxon>Basidiomycota</taxon>
        <taxon>Pucciniomycotina</taxon>
        <taxon>Pucciniomycetes</taxon>
        <taxon>Pucciniales</taxon>
        <taxon>Coleosporiaceae</taxon>
        <taxon>Cronartium</taxon>
    </lineage>
</organism>
<feature type="compositionally biased region" description="Pro residues" evidence="6">
    <location>
        <begin position="209"/>
        <end position="222"/>
    </location>
</feature>
<name>A0A9P6NEF9_9BASI</name>
<keyword evidence="3" id="KW-0690">Ribosome biogenesis</keyword>
<feature type="compositionally biased region" description="Basic and acidic residues" evidence="6">
    <location>
        <begin position="924"/>
        <end position="933"/>
    </location>
</feature>
<sequence>MPSRPHSSTRLPHLAKRHSSHTNIPGLGPLTTVSQIAAAEHALVNRKLSAGASQSSLLLPTVKSKTSLHKKRLSHPGKKDGSSTKLSAFGQRKRLNGPGGATVSRPAKKGAFKGALDGDGEDEEEEEDAEEEDRFQESSHLQSTAPRSRLEEEWISEPSTRCTTPTAMADPSLEPPTGASLNTQSQELDHTNLAFQLPNPLSPRFEQQLPPPVPNPQSPSPPLHGTSDQHHHSPVSDHSSRLGRQKSPAPIAASVATPNSGSEPIGRGRSRSRNRLQDSIERVQRLERSRASNENGSVSVIEGSGRRVIDPNQKPPVGTRHEQLAKRSTSPPLSISSSVTTTTARHDPKGKGVALPNRKRISGSIHSNRSFASLVNFHHDQSSTKPGLRRVDSTASVVLQPQVDPTEAFVTLTSKNKFNITLSSIEDLTPAHTPTSIPEWQAACEPGSGLAVSTEPGSGLTASTEPSSSQPSSSLIHTPLVRTGTMPGTLTSAEQAEFASRLKKLTHQVSTEPSAAGLITSLLSPRVTFKTKKQVGGAGGYFGSIKNLVGFNPTVEDHIRQADPRSSTTAASAITSSTTTQSNKIHFQPSKPKPVVKGLITSCGPVPVVSRFLGPALPTVLPNTPAPTSIMGGSRIGGCTTTTTTTTTSTNTTTTPVKAEEIRSTGSRIQQRLLMERDRPISPTNPLNNNQNHKSLPPPSYLIKSLGLQTGPLPFLPKPGPLNVNGGELNEPAMRAKFIESMKNWKLSLIDESESIWSEHESLQRWREPNLESFNRVLENRRKTRKRGGGEDFCRAFGFISPAVSYPILIKQRLKINLFEFNCFKVSHVVKYVTTVWTVTEMLQTLTIMTSTKPMKTQVSKSRNSASSNHKGSKDSSMISNRQRLNHASIKKSIENLKTIPTKEVKRKSDTILNQVELSGSSIESEKEEAGTDEKEEDSDEDEDSNSEGSEDDEMSESTFQRLVSQLGPEDMTEEELAALEQIRGANGGSGSDSDDNSENEDELKESGNSESGSEEEEEDDESVIDLEEEEDGIEYEKIRVDSDNEDLGAMVKRKVVKNDEKALLKLLDLTKEKSSLQMDFFETQTIQSTTPTQVDDINDDIGLEVELYKQALQSAKEAYTLFEKASNPFFRPDDYFAEMIKSDAHMEKIRLKLVSEMEDIQASEESKKKRNLKKFGKAIQVEKKLEREKESKRVKEGVKELRKKRKDVPSLGGSAEVDFDIALEETLSNKRARYDNNKDAKGGKNKAKLSRVGREHKFGRPKPKGVTGRRWKENTKESSSGFEGLGGRGDGKITSGISSRGRGGGRGGRGGGGGRGGKSKRPGKSMRMAKR</sequence>
<feature type="compositionally biased region" description="Basic residues" evidence="6">
    <location>
        <begin position="1318"/>
        <end position="1332"/>
    </location>
</feature>
<feature type="compositionally biased region" description="Acidic residues" evidence="6">
    <location>
        <begin position="934"/>
        <end position="956"/>
    </location>
</feature>
<comment type="subcellular location">
    <subcellularLocation>
        <location evidence="1">Nucleus</location>
        <location evidence="1">Nucleolus</location>
    </subcellularLocation>
</comment>
<feature type="compositionally biased region" description="Polar residues" evidence="6">
    <location>
        <begin position="157"/>
        <end position="166"/>
    </location>
</feature>
<accession>A0A9P6NEF9</accession>
<feature type="compositionally biased region" description="Basic and acidic residues" evidence="6">
    <location>
        <begin position="227"/>
        <end position="240"/>
    </location>
</feature>
<feature type="compositionally biased region" description="Basic and acidic residues" evidence="6">
    <location>
        <begin position="275"/>
        <end position="291"/>
    </location>
</feature>
<dbReference type="GO" id="GO:0006364">
    <property type="term" value="P:rRNA processing"/>
    <property type="evidence" value="ECO:0007669"/>
    <property type="project" value="TreeGrafter"/>
</dbReference>
<dbReference type="InterPro" id="IPR008610">
    <property type="entry name" value="Ebp2"/>
</dbReference>
<keyword evidence="5" id="KW-0539">Nucleus</keyword>
<dbReference type="GO" id="GO:0005730">
    <property type="term" value="C:nucleolus"/>
    <property type="evidence" value="ECO:0007669"/>
    <property type="project" value="UniProtKB-SubCell"/>
</dbReference>
<feature type="compositionally biased region" description="Basic residues" evidence="6">
    <location>
        <begin position="66"/>
        <end position="76"/>
    </location>
</feature>
<gene>
    <name evidence="7" type="ORF">CROQUDRAFT_133821</name>
</gene>
<feature type="region of interest" description="Disordered" evidence="6">
    <location>
        <begin position="62"/>
        <end position="356"/>
    </location>
</feature>